<evidence type="ECO:0000256" key="3">
    <source>
        <dbReference type="ARBA" id="ARBA00022989"/>
    </source>
</evidence>
<keyword evidence="2 5" id="KW-0812">Transmembrane</keyword>
<dbReference type="GO" id="GO:0030416">
    <property type="term" value="P:methylamine metabolic process"/>
    <property type="evidence" value="ECO:0007669"/>
    <property type="project" value="InterPro"/>
</dbReference>
<proteinExistence type="predicted"/>
<evidence type="ECO:0000256" key="5">
    <source>
        <dbReference type="SAM" id="Phobius"/>
    </source>
</evidence>
<dbReference type="RefSeq" id="WP_186284666.1">
    <property type="nucleotide sequence ID" value="NZ_JACMSF010000029.1"/>
</dbReference>
<comment type="subcellular location">
    <subcellularLocation>
        <location evidence="1">Membrane</location>
        <topology evidence="1">Multi-pass membrane protein</topology>
    </subcellularLocation>
</comment>
<dbReference type="GO" id="GO:0016020">
    <property type="term" value="C:membrane"/>
    <property type="evidence" value="ECO:0007669"/>
    <property type="project" value="UniProtKB-SubCell"/>
</dbReference>
<feature type="domain" description="Methylamine utilisation protein MauE" evidence="6">
    <location>
        <begin position="2"/>
        <end position="127"/>
    </location>
</feature>
<sequence>MALRLALGAIYTAMGIGQLVSLGEMPVILGAYGLVHGAAATVLSVLLIVGESVCGAWFLARPRSTALAPVWVYTAVSLVWSGLAVQAYVRGPAVDNCGCFGVYLTQRLTWFVLVQDALTLLYAAVLLRGTRRSGTWPAQRKSIGDHAYDHGEAKARRR</sequence>
<evidence type="ECO:0000313" key="8">
    <source>
        <dbReference type="Proteomes" id="UP000584670"/>
    </source>
</evidence>
<feature type="transmembrane region" description="Helical" evidence="5">
    <location>
        <begin position="31"/>
        <end position="58"/>
    </location>
</feature>
<comment type="caution">
    <text evidence="7">The sequence shown here is derived from an EMBL/GenBank/DDBJ whole genome shotgun (WGS) entry which is preliminary data.</text>
</comment>
<protein>
    <recommendedName>
        <fullName evidence="6">Methylamine utilisation protein MauE domain-containing protein</fullName>
    </recommendedName>
</protein>
<evidence type="ECO:0000259" key="6">
    <source>
        <dbReference type="Pfam" id="PF07291"/>
    </source>
</evidence>
<dbReference type="AlphaFoldDB" id="A0A7X1MBH3"/>
<dbReference type="InterPro" id="IPR009908">
    <property type="entry name" value="Methylamine_util_MauE"/>
</dbReference>
<name>A0A7X1MBH3_9ACTN</name>
<dbReference type="EMBL" id="JACMSF010000029">
    <property type="protein sequence ID" value="MBC2904808.1"/>
    <property type="molecule type" value="Genomic_DNA"/>
</dbReference>
<evidence type="ECO:0000313" key="7">
    <source>
        <dbReference type="EMBL" id="MBC2904808.1"/>
    </source>
</evidence>
<evidence type="ECO:0000256" key="1">
    <source>
        <dbReference type="ARBA" id="ARBA00004141"/>
    </source>
</evidence>
<dbReference type="Proteomes" id="UP000584670">
    <property type="component" value="Unassembled WGS sequence"/>
</dbReference>
<evidence type="ECO:0000256" key="2">
    <source>
        <dbReference type="ARBA" id="ARBA00022692"/>
    </source>
</evidence>
<evidence type="ECO:0000256" key="4">
    <source>
        <dbReference type="ARBA" id="ARBA00023136"/>
    </source>
</evidence>
<reference evidence="7 8" key="1">
    <citation type="submission" date="2020-08" db="EMBL/GenBank/DDBJ databases">
        <title>Streptomyces sp. PSKA01 genome sequencing and assembly.</title>
        <authorList>
            <person name="Mandal S."/>
            <person name="Maiti P.K."/>
            <person name="Das P."/>
        </authorList>
    </citation>
    <scope>NUCLEOTIDE SEQUENCE [LARGE SCALE GENOMIC DNA]</scope>
    <source>
        <strain evidence="7 8">PSKA01</strain>
    </source>
</reference>
<dbReference type="Pfam" id="PF07291">
    <property type="entry name" value="MauE"/>
    <property type="match status" value="1"/>
</dbReference>
<keyword evidence="3 5" id="KW-1133">Transmembrane helix</keyword>
<keyword evidence="4 5" id="KW-0472">Membrane</keyword>
<organism evidence="7 8">
    <name type="scientific">Streptomyces cupreus</name>
    <dbReference type="NCBI Taxonomy" id="2759956"/>
    <lineage>
        <taxon>Bacteria</taxon>
        <taxon>Bacillati</taxon>
        <taxon>Actinomycetota</taxon>
        <taxon>Actinomycetes</taxon>
        <taxon>Kitasatosporales</taxon>
        <taxon>Streptomycetaceae</taxon>
        <taxon>Streptomyces</taxon>
    </lineage>
</organism>
<gene>
    <name evidence="7" type="ORF">H4N64_25100</name>
</gene>
<keyword evidence="8" id="KW-1185">Reference proteome</keyword>
<feature type="transmembrane region" description="Helical" evidence="5">
    <location>
        <begin position="70"/>
        <end position="88"/>
    </location>
</feature>
<accession>A0A7X1MBH3</accession>
<feature type="transmembrane region" description="Helical" evidence="5">
    <location>
        <begin position="108"/>
        <end position="127"/>
    </location>
</feature>